<proteinExistence type="predicted"/>
<accession>A0A2P5HZP9</accession>
<gene>
    <name evidence="1" type="ORF">DHEL01_v205870</name>
</gene>
<name>A0A2P5HZP9_DIAHE</name>
<keyword evidence="2" id="KW-1185">Reference proteome</keyword>
<comment type="caution">
    <text evidence="1">The sequence shown here is derived from an EMBL/GenBank/DDBJ whole genome shotgun (WGS) entry which is preliminary data.</text>
</comment>
<sequence>MSNYYEELAQAIVEQSAHDKRSQPWKSTVKTGTTSEGEWYQVGGTVDVRKNAFPMNDVRTNAFPMGDVDVRTHAFPMGQVDIRTNAFPTGE</sequence>
<dbReference type="Proteomes" id="UP000094444">
    <property type="component" value="Unassembled WGS sequence"/>
</dbReference>
<organism evidence="1 2">
    <name type="scientific">Diaporthe helianthi</name>
    <dbReference type="NCBI Taxonomy" id="158607"/>
    <lineage>
        <taxon>Eukaryota</taxon>
        <taxon>Fungi</taxon>
        <taxon>Dikarya</taxon>
        <taxon>Ascomycota</taxon>
        <taxon>Pezizomycotina</taxon>
        <taxon>Sordariomycetes</taxon>
        <taxon>Sordariomycetidae</taxon>
        <taxon>Diaporthales</taxon>
        <taxon>Diaporthaceae</taxon>
        <taxon>Diaporthe</taxon>
    </lineage>
</organism>
<reference evidence="1" key="1">
    <citation type="submission" date="2017-09" db="EMBL/GenBank/DDBJ databases">
        <title>Polyketide synthases of a Diaporthe helianthi virulent isolate.</title>
        <authorList>
            <person name="Baroncelli R."/>
        </authorList>
    </citation>
    <scope>NUCLEOTIDE SEQUENCE [LARGE SCALE GENOMIC DNA]</scope>
    <source>
        <strain evidence="1">7/96</strain>
    </source>
</reference>
<dbReference type="OrthoDB" id="4711380at2759"/>
<dbReference type="InParanoid" id="A0A2P5HZP9"/>
<protein>
    <submittedName>
        <fullName evidence="1">Uncharacterized protein</fullName>
    </submittedName>
</protein>
<evidence type="ECO:0000313" key="2">
    <source>
        <dbReference type="Proteomes" id="UP000094444"/>
    </source>
</evidence>
<evidence type="ECO:0000313" key="1">
    <source>
        <dbReference type="EMBL" id="POS75727.1"/>
    </source>
</evidence>
<dbReference type="EMBL" id="MAVT02000450">
    <property type="protein sequence ID" value="POS75727.1"/>
    <property type="molecule type" value="Genomic_DNA"/>
</dbReference>
<dbReference type="AlphaFoldDB" id="A0A2P5HZP9"/>